<dbReference type="FunFam" id="2.60.120.620:FF:000003">
    <property type="entry name" value="Prolyl 3-hydroxylase 2"/>
    <property type="match status" value="1"/>
</dbReference>
<dbReference type="AlphaFoldDB" id="A0A4W3H1F4"/>
<keyword evidence="9" id="KW-0256">Endoplasmic reticulum</keyword>
<keyword evidence="12" id="KW-0560">Oxidoreductase</keyword>
<dbReference type="InterPro" id="IPR056585">
    <property type="entry name" value="Leprecan_dom"/>
</dbReference>
<evidence type="ECO:0000256" key="5">
    <source>
        <dbReference type="ARBA" id="ARBA00022723"/>
    </source>
</evidence>
<dbReference type="InterPro" id="IPR005123">
    <property type="entry name" value="Oxoglu/Fe-dep_dioxygenase_dom"/>
</dbReference>
<comment type="cofactor">
    <cofactor evidence="2">
        <name>Fe cation</name>
        <dbReference type="ChEBI" id="CHEBI:24875"/>
    </cofactor>
</comment>
<dbReference type="STRING" id="7868.ENSCMIP00000003934"/>
<evidence type="ECO:0000256" key="3">
    <source>
        <dbReference type="ARBA" id="ARBA00006487"/>
    </source>
</evidence>
<keyword evidence="5" id="KW-0479">Metal-binding</keyword>
<dbReference type="InterPro" id="IPR044862">
    <property type="entry name" value="Pro_4_hyd_alph_FE2OG_OXY"/>
</dbReference>
<feature type="chain" id="PRO_5021303750" description="procollagen-proline 3-dioxygenase" evidence="16">
    <location>
        <begin position="23"/>
        <end position="777"/>
    </location>
</feature>
<evidence type="ECO:0000313" key="18">
    <source>
        <dbReference type="Ensembl" id="ENSCMIP00000003934.1"/>
    </source>
</evidence>
<feature type="domain" description="Fe2OG dioxygenase" evidence="17">
    <location>
        <begin position="559"/>
        <end position="673"/>
    </location>
</feature>
<evidence type="ECO:0000256" key="1">
    <source>
        <dbReference type="ARBA" id="ARBA00001961"/>
    </source>
</evidence>
<dbReference type="GO" id="GO:0031418">
    <property type="term" value="F:L-ascorbic acid binding"/>
    <property type="evidence" value="ECO:0007669"/>
    <property type="project" value="UniProtKB-KW"/>
</dbReference>
<evidence type="ECO:0000256" key="15">
    <source>
        <dbReference type="SAM" id="MobiDB-lite"/>
    </source>
</evidence>
<keyword evidence="7" id="KW-0677">Repeat</keyword>
<dbReference type="GeneID" id="103181352"/>
<dbReference type="PROSITE" id="PS51471">
    <property type="entry name" value="FE2OG_OXY"/>
    <property type="match status" value="1"/>
</dbReference>
<evidence type="ECO:0000256" key="12">
    <source>
        <dbReference type="ARBA" id="ARBA00023002"/>
    </source>
</evidence>
<accession>A0A4W3H1F4</accession>
<dbReference type="PANTHER" id="PTHR14049:SF5">
    <property type="entry name" value="PROLYL 3-HYDROXYLASE 1"/>
    <property type="match status" value="1"/>
</dbReference>
<keyword evidence="10" id="KW-0847">Vitamin C</keyword>
<dbReference type="InParanoid" id="A0A4W3H1F4"/>
<dbReference type="CTD" id="64175"/>
<dbReference type="Gene3D" id="1.25.40.10">
    <property type="entry name" value="Tetratricopeptide repeat domain"/>
    <property type="match status" value="2"/>
</dbReference>
<comment type="cofactor">
    <cofactor evidence="1">
        <name>L-ascorbate</name>
        <dbReference type="ChEBI" id="CHEBI:38290"/>
    </cofactor>
</comment>
<dbReference type="InterPro" id="IPR039575">
    <property type="entry name" value="P3H"/>
</dbReference>
<name>A0A4W3H1F4_CALMI</name>
<evidence type="ECO:0000256" key="6">
    <source>
        <dbReference type="ARBA" id="ARBA00022729"/>
    </source>
</evidence>
<evidence type="ECO:0000256" key="7">
    <source>
        <dbReference type="ARBA" id="ARBA00022737"/>
    </source>
</evidence>
<evidence type="ECO:0000256" key="9">
    <source>
        <dbReference type="ARBA" id="ARBA00022824"/>
    </source>
</evidence>
<evidence type="ECO:0000256" key="14">
    <source>
        <dbReference type="ARBA" id="ARBA00023180"/>
    </source>
</evidence>
<dbReference type="Ensembl" id="ENSCMIT00000004082.1">
    <property type="protein sequence ID" value="ENSCMIP00000003934.1"/>
    <property type="gene ID" value="ENSCMIG00000002268.1"/>
</dbReference>
<dbReference type="InterPro" id="IPR006620">
    <property type="entry name" value="Pro_4_hyd_alph"/>
</dbReference>
<evidence type="ECO:0000256" key="11">
    <source>
        <dbReference type="ARBA" id="ARBA00022964"/>
    </source>
</evidence>
<feature type="compositionally biased region" description="Low complexity" evidence="15">
    <location>
        <begin position="713"/>
        <end position="724"/>
    </location>
</feature>
<dbReference type="InterPro" id="IPR011990">
    <property type="entry name" value="TPR-like_helical_dom_sf"/>
</dbReference>
<evidence type="ECO:0000256" key="16">
    <source>
        <dbReference type="SAM" id="SignalP"/>
    </source>
</evidence>
<dbReference type="OrthoDB" id="8517835at2759"/>
<dbReference type="KEGG" id="cmk:103181352"/>
<dbReference type="GO" id="GO:0032963">
    <property type="term" value="P:collagen metabolic process"/>
    <property type="evidence" value="ECO:0007669"/>
    <property type="project" value="InterPro"/>
</dbReference>
<organism evidence="18 19">
    <name type="scientific">Callorhinchus milii</name>
    <name type="common">Ghost shark</name>
    <dbReference type="NCBI Taxonomy" id="7868"/>
    <lineage>
        <taxon>Eukaryota</taxon>
        <taxon>Metazoa</taxon>
        <taxon>Chordata</taxon>
        <taxon>Craniata</taxon>
        <taxon>Vertebrata</taxon>
        <taxon>Chondrichthyes</taxon>
        <taxon>Holocephali</taxon>
        <taxon>Chimaeriformes</taxon>
        <taxon>Callorhinchidae</taxon>
        <taxon>Callorhinchus</taxon>
    </lineage>
</organism>
<reference evidence="18" key="4">
    <citation type="submission" date="2025-08" db="UniProtKB">
        <authorList>
            <consortium name="Ensembl"/>
        </authorList>
    </citation>
    <scope>IDENTIFICATION</scope>
</reference>
<dbReference type="Gene3D" id="2.60.120.620">
    <property type="entry name" value="q2cbj1_9rhob like domain"/>
    <property type="match status" value="1"/>
</dbReference>
<dbReference type="GO" id="GO:0005506">
    <property type="term" value="F:iron ion binding"/>
    <property type="evidence" value="ECO:0007669"/>
    <property type="project" value="InterPro"/>
</dbReference>
<reference evidence="19" key="3">
    <citation type="journal article" date="2014" name="Nature">
        <title>Elephant shark genome provides unique insights into gnathostome evolution.</title>
        <authorList>
            <consortium name="International Elephant Shark Genome Sequencing Consortium"/>
            <person name="Venkatesh B."/>
            <person name="Lee A.P."/>
            <person name="Ravi V."/>
            <person name="Maurya A.K."/>
            <person name="Lian M.M."/>
            <person name="Swann J.B."/>
            <person name="Ohta Y."/>
            <person name="Flajnik M.F."/>
            <person name="Sutoh Y."/>
            <person name="Kasahara M."/>
            <person name="Hoon S."/>
            <person name="Gangu V."/>
            <person name="Roy S.W."/>
            <person name="Irimia M."/>
            <person name="Korzh V."/>
            <person name="Kondrychyn I."/>
            <person name="Lim Z.W."/>
            <person name="Tay B.H."/>
            <person name="Tohari S."/>
            <person name="Kong K.W."/>
            <person name="Ho S."/>
            <person name="Lorente-Galdos B."/>
            <person name="Quilez J."/>
            <person name="Marques-Bonet T."/>
            <person name="Raney B.J."/>
            <person name="Ingham P.W."/>
            <person name="Tay A."/>
            <person name="Hillier L.W."/>
            <person name="Minx P."/>
            <person name="Boehm T."/>
            <person name="Wilson R.K."/>
            <person name="Brenner S."/>
            <person name="Warren W.C."/>
        </authorList>
    </citation>
    <scope>NUCLEOTIDE SEQUENCE [LARGE SCALE GENOMIC DNA]</scope>
</reference>
<proteinExistence type="inferred from homology"/>
<keyword evidence="11" id="KW-0223">Dioxygenase</keyword>
<keyword evidence="19" id="KW-1185">Reference proteome</keyword>
<dbReference type="Proteomes" id="UP000314986">
    <property type="component" value="Unassembled WGS sequence"/>
</dbReference>
<dbReference type="SMART" id="SM00702">
    <property type="entry name" value="P4Hc"/>
    <property type="match status" value="1"/>
</dbReference>
<evidence type="ECO:0000256" key="4">
    <source>
        <dbReference type="ARBA" id="ARBA00012262"/>
    </source>
</evidence>
<evidence type="ECO:0000256" key="10">
    <source>
        <dbReference type="ARBA" id="ARBA00022896"/>
    </source>
</evidence>
<dbReference type="FunCoup" id="A0A4W3H1F4">
    <property type="interactions" value="83"/>
</dbReference>
<sequence length="777" mass="87633">MAQPLLLLAAALLALALTLSGAEVPLADGEPLEPYDRLFDAAVNSYHRNDWQGVIINMERALKNQQVLYQVKTHCRLQCNNQTGFVSSASSRDFLFDLNFFNTVLRKAECLRACKSTRLGPDSLHQVTEETQLEFKRRTPYNYLQVAYFKIKKLDKAVAAAYTFFVANPEHLEMQQNLEYYKLMAGVKESDFTDLEARPHMESFRAGVRLYTDEQFLASIELFEKALVQYLQADMECRALCEGPYLFDGYSYMEYNADLFQAITDHYIQILSCRQNCAVELASRPGKEKPIDNFLPAHYDHLQFAYYNTENYEKAIECTKTYLLFYPNDEVMNQNQQYYEAVLGDQLARHIDARERVQVYINSSLLEKELLYFANEVFGITFIDPDAWTPENVMPVKLREKQKTERETAARISEEIGNLMKEIEHLVDEKTKESVEIVKMVREGGPVLYDGVQVVMNSKMMNGTQRGLMDGVITPNQCLELRMLSNLAASAGDGYRGKPSPHTPNERFQGVTMLKALKLAQDGKVPLSSAKLYYDVSEKVRRILESYYRLEKPLHFSYTHLVCRTAVEGNQVERADLSHSIHVDNCILNSEALECRKETPAYTQRDYSAILYFNNDFEGGEFIFTELDAKSITARVKPDCGRLVSFSSGSENPHGVEAVTKGQRCGLAIWFTLDPRQTERDRFEADELVKMLFDLDVDQVAAKAPAVGEKTLGPSEGGPQSQGGANTQTPAGGQATEMAGEPGAAPSNKTPTRDTENQGPKAPADVPLNSASTKQEL</sequence>
<dbReference type="GO" id="GO:0019797">
    <property type="term" value="F:procollagen-proline 3-dioxygenase activity"/>
    <property type="evidence" value="ECO:0007669"/>
    <property type="project" value="UniProtKB-EC"/>
</dbReference>
<keyword evidence="13" id="KW-0408">Iron</keyword>
<dbReference type="GO" id="GO:0005783">
    <property type="term" value="C:endoplasmic reticulum"/>
    <property type="evidence" value="ECO:0007669"/>
    <property type="project" value="TreeGrafter"/>
</dbReference>
<evidence type="ECO:0000256" key="2">
    <source>
        <dbReference type="ARBA" id="ARBA00001962"/>
    </source>
</evidence>
<evidence type="ECO:0000256" key="13">
    <source>
        <dbReference type="ARBA" id="ARBA00023004"/>
    </source>
</evidence>
<dbReference type="Pfam" id="PF23557">
    <property type="entry name" value="TPR_leprecan"/>
    <property type="match status" value="1"/>
</dbReference>
<reference evidence="19" key="1">
    <citation type="journal article" date="2006" name="Science">
        <title>Ancient noncoding elements conserved in the human genome.</title>
        <authorList>
            <person name="Venkatesh B."/>
            <person name="Kirkness E.F."/>
            <person name="Loh Y.H."/>
            <person name="Halpern A.L."/>
            <person name="Lee A.P."/>
            <person name="Johnson J."/>
            <person name="Dandona N."/>
            <person name="Viswanathan L.D."/>
            <person name="Tay A."/>
            <person name="Venter J.C."/>
            <person name="Strausberg R.L."/>
            <person name="Brenner S."/>
        </authorList>
    </citation>
    <scope>NUCLEOTIDE SEQUENCE [LARGE SCALE GENOMIC DNA]</scope>
</reference>
<feature type="region of interest" description="Disordered" evidence="15">
    <location>
        <begin position="706"/>
        <end position="777"/>
    </location>
</feature>
<keyword evidence="6 16" id="KW-0732">Signal</keyword>
<evidence type="ECO:0000259" key="17">
    <source>
        <dbReference type="PROSITE" id="PS51471"/>
    </source>
</evidence>
<feature type="signal peptide" evidence="16">
    <location>
        <begin position="1"/>
        <end position="22"/>
    </location>
</feature>
<dbReference type="GeneTree" id="ENSGT00940000158725"/>
<keyword evidence="14" id="KW-0325">Glycoprotein</keyword>
<reference evidence="18" key="5">
    <citation type="submission" date="2025-09" db="UniProtKB">
        <authorList>
            <consortium name="Ensembl"/>
        </authorList>
    </citation>
    <scope>IDENTIFICATION</scope>
</reference>
<dbReference type="EC" id="1.14.11.7" evidence="4"/>
<keyword evidence="8" id="KW-0802">TPR repeat</keyword>
<dbReference type="Pfam" id="PF13640">
    <property type="entry name" value="2OG-FeII_Oxy_3"/>
    <property type="match status" value="1"/>
</dbReference>
<evidence type="ECO:0000256" key="8">
    <source>
        <dbReference type="ARBA" id="ARBA00022803"/>
    </source>
</evidence>
<evidence type="ECO:0000313" key="19">
    <source>
        <dbReference type="Proteomes" id="UP000314986"/>
    </source>
</evidence>
<comment type="similarity">
    <text evidence="3">Belongs to the leprecan family.</text>
</comment>
<gene>
    <name evidence="18" type="primary">p3h1</name>
</gene>
<dbReference type="OMA" id="HTPSEMF"/>
<protein>
    <recommendedName>
        <fullName evidence="4">procollagen-proline 3-dioxygenase</fullName>
        <ecNumber evidence="4">1.14.11.7</ecNumber>
    </recommendedName>
</protein>
<reference evidence="19" key="2">
    <citation type="journal article" date="2007" name="PLoS Biol.">
        <title>Survey sequencing and comparative analysis of the elephant shark (Callorhinchus milii) genome.</title>
        <authorList>
            <person name="Venkatesh B."/>
            <person name="Kirkness E.F."/>
            <person name="Loh Y.H."/>
            <person name="Halpern A.L."/>
            <person name="Lee A.P."/>
            <person name="Johnson J."/>
            <person name="Dandona N."/>
            <person name="Viswanathan L.D."/>
            <person name="Tay A."/>
            <person name="Venter J.C."/>
            <person name="Strausberg R.L."/>
            <person name="Brenner S."/>
        </authorList>
    </citation>
    <scope>NUCLEOTIDE SEQUENCE [LARGE SCALE GENOMIC DNA]</scope>
</reference>
<dbReference type="PANTHER" id="PTHR14049">
    <property type="entry name" value="LEPRECAN 1"/>
    <property type="match status" value="1"/>
</dbReference>